<keyword evidence="3" id="KW-1185">Reference proteome</keyword>
<comment type="caution">
    <text evidence="2">The sequence shown here is derived from an EMBL/GenBank/DDBJ whole genome shotgun (WGS) entry which is preliminary data.</text>
</comment>
<feature type="domain" description="Methyltransferase type 11" evidence="1">
    <location>
        <begin position="14"/>
        <end position="65"/>
    </location>
</feature>
<proteinExistence type="predicted"/>
<dbReference type="InterPro" id="IPR029063">
    <property type="entry name" value="SAM-dependent_MTases_sf"/>
</dbReference>
<evidence type="ECO:0000313" key="2">
    <source>
        <dbReference type="EMBL" id="MST34710.1"/>
    </source>
</evidence>
<accession>A0ABW9QXY9</accession>
<organism evidence="2 3">
    <name type="scientific">Acidiferrimicrobium australe</name>
    <dbReference type="NCBI Taxonomy" id="2664430"/>
    <lineage>
        <taxon>Bacteria</taxon>
        <taxon>Bacillati</taxon>
        <taxon>Actinomycetota</taxon>
        <taxon>Acidimicrobiia</taxon>
        <taxon>Acidimicrobiales</taxon>
        <taxon>Acidimicrobiaceae</taxon>
        <taxon>Acidiferrimicrobium</taxon>
    </lineage>
</organism>
<dbReference type="GO" id="GO:0032259">
    <property type="term" value="P:methylation"/>
    <property type="evidence" value="ECO:0007669"/>
    <property type="project" value="UniProtKB-KW"/>
</dbReference>
<dbReference type="Proteomes" id="UP000437736">
    <property type="component" value="Unassembled WGS sequence"/>
</dbReference>
<evidence type="ECO:0000259" key="1">
    <source>
        <dbReference type="Pfam" id="PF08241"/>
    </source>
</evidence>
<dbReference type="SUPFAM" id="SSF53335">
    <property type="entry name" value="S-adenosyl-L-methionine-dependent methyltransferases"/>
    <property type="match status" value="1"/>
</dbReference>
<dbReference type="Pfam" id="PF08241">
    <property type="entry name" value="Methyltransf_11"/>
    <property type="match status" value="1"/>
</dbReference>
<dbReference type="EMBL" id="WJHE01001169">
    <property type="protein sequence ID" value="MST34710.1"/>
    <property type="molecule type" value="Genomic_DNA"/>
</dbReference>
<keyword evidence="2" id="KW-0808">Transferase</keyword>
<name>A0ABW9QXY9_9ACTN</name>
<keyword evidence="2" id="KW-0489">Methyltransferase</keyword>
<gene>
    <name evidence="2" type="ORF">GHK86_18520</name>
</gene>
<reference evidence="2 3" key="1">
    <citation type="submission" date="2019-11" db="EMBL/GenBank/DDBJ databases">
        <title>Acidiferrimicrobium australis gen. nov., sp. nov., an acidophilic and obligately heterotrophic, member of the Actinobacteria that catalyses dissimilatory oxido- reduction of iron isolated from metal-rich acidic water in Chile.</title>
        <authorList>
            <person name="Gonzalez D."/>
            <person name="Huber K."/>
            <person name="Hedrich S."/>
            <person name="Rojas-Villalobos C."/>
            <person name="Quatrini R."/>
            <person name="Dinamarca M.A."/>
            <person name="Schwarz A."/>
            <person name="Canales C."/>
            <person name="Nancucheo I."/>
        </authorList>
    </citation>
    <scope>NUCLEOTIDE SEQUENCE [LARGE SCALE GENOMIC DNA]</scope>
    <source>
        <strain evidence="2 3">USS-CCA1</strain>
    </source>
</reference>
<evidence type="ECO:0000313" key="3">
    <source>
        <dbReference type="Proteomes" id="UP000437736"/>
    </source>
</evidence>
<dbReference type="InterPro" id="IPR013216">
    <property type="entry name" value="Methyltransf_11"/>
</dbReference>
<dbReference type="GO" id="GO:0008168">
    <property type="term" value="F:methyltransferase activity"/>
    <property type="evidence" value="ECO:0007669"/>
    <property type="project" value="UniProtKB-KW"/>
</dbReference>
<protein>
    <submittedName>
        <fullName evidence="2">Methyltransferase domain-containing protein</fullName>
    </submittedName>
</protein>
<dbReference type="Gene3D" id="3.40.50.150">
    <property type="entry name" value="Vaccinia Virus protein VP39"/>
    <property type="match status" value="1"/>
</dbReference>
<sequence length="194" mass="20741">MAAPAGPGGPAPGPVRFAGGDCTRLPFRAGSFDAATARYLLQYFPDPVEVFRELARVIRPGGVVCVIDVDDAFSVTHPELPAPVPRLMEAFADLQRARGGDRQVGRKLPGALDAAGFQVASIQLVSQAGYGASSPGDLSRRFLLRRLEPAAAEIVERGLATEHEISQALEVLRRVHLPPMTAIEAQLAVLARRR</sequence>
<dbReference type="CDD" id="cd02440">
    <property type="entry name" value="AdoMet_MTases"/>
    <property type="match status" value="1"/>
</dbReference>